<accession>A0A554A049</accession>
<dbReference type="Pfam" id="PF00781">
    <property type="entry name" value="DAGK_cat"/>
    <property type="match status" value="1"/>
</dbReference>
<evidence type="ECO:0000256" key="2">
    <source>
        <dbReference type="ARBA" id="ARBA00005983"/>
    </source>
</evidence>
<dbReference type="InterPro" id="IPR045540">
    <property type="entry name" value="YegS/DAGK_C"/>
</dbReference>
<keyword evidence="6 12" id="KW-0418">Kinase</keyword>
<protein>
    <submittedName>
        <fullName evidence="12">Diacylglycerol kinase family lipid kinase</fullName>
    </submittedName>
</protein>
<dbReference type="SMART" id="SM00046">
    <property type="entry name" value="DAGKc"/>
    <property type="match status" value="1"/>
</dbReference>
<keyword evidence="13" id="KW-1185">Reference proteome</keyword>
<dbReference type="SUPFAM" id="SSF111331">
    <property type="entry name" value="NAD kinase/diacylglycerol kinase-like"/>
    <property type="match status" value="1"/>
</dbReference>
<dbReference type="AlphaFoldDB" id="A0A554A049"/>
<gene>
    <name evidence="12" type="ORF">FN960_08665</name>
</gene>
<dbReference type="InterPro" id="IPR001206">
    <property type="entry name" value="Diacylglycerol_kinase_cat_dom"/>
</dbReference>
<evidence type="ECO:0000259" key="11">
    <source>
        <dbReference type="PROSITE" id="PS50146"/>
    </source>
</evidence>
<dbReference type="InterPro" id="IPR017438">
    <property type="entry name" value="ATP-NAD_kinase_N"/>
</dbReference>
<evidence type="ECO:0000256" key="10">
    <source>
        <dbReference type="ARBA" id="ARBA00023264"/>
    </source>
</evidence>
<evidence type="ECO:0000256" key="9">
    <source>
        <dbReference type="ARBA" id="ARBA00023209"/>
    </source>
</evidence>
<comment type="cofactor">
    <cofactor evidence="1">
        <name>Mg(2+)</name>
        <dbReference type="ChEBI" id="CHEBI:18420"/>
    </cofactor>
</comment>
<reference evidence="12 13" key="1">
    <citation type="submission" date="2019-07" db="EMBL/GenBank/DDBJ databases">
        <authorList>
            <person name="Park Y.J."/>
            <person name="Jeong S.E."/>
            <person name="Jung H.S."/>
        </authorList>
    </citation>
    <scope>NUCLEOTIDE SEQUENCE [LARGE SCALE GENOMIC DNA]</scope>
    <source>
        <strain evidence="13">P16(2019)</strain>
    </source>
</reference>
<evidence type="ECO:0000256" key="4">
    <source>
        <dbReference type="ARBA" id="ARBA00022679"/>
    </source>
</evidence>
<dbReference type="Gene3D" id="3.40.50.10330">
    <property type="entry name" value="Probable inorganic polyphosphate/atp-NAD kinase, domain 1"/>
    <property type="match status" value="1"/>
</dbReference>
<dbReference type="InterPro" id="IPR005218">
    <property type="entry name" value="Diacylglycerol/lipid_kinase"/>
</dbReference>
<dbReference type="InterPro" id="IPR050187">
    <property type="entry name" value="Lipid_Phosphate_FormReg"/>
</dbReference>
<dbReference type="OrthoDB" id="142078at2"/>
<evidence type="ECO:0000256" key="8">
    <source>
        <dbReference type="ARBA" id="ARBA00023098"/>
    </source>
</evidence>
<dbReference type="NCBIfam" id="TIGR00147">
    <property type="entry name" value="YegS/Rv2252/BmrU family lipid kinase"/>
    <property type="match status" value="1"/>
</dbReference>
<evidence type="ECO:0000256" key="3">
    <source>
        <dbReference type="ARBA" id="ARBA00022516"/>
    </source>
</evidence>
<sequence length="306" mass="34131">MFMYKKALLIYNIKAGQEEIQDQLGLIASELVPLAHTFMFIQTLEKGEAETLCESHGSEIDLLLIVGGDGTVHECINGLMKLPEDNRPTVAILPAGTCNDFSRSLQIRTIEEAIAAIKVGAHQRLDIGEANQRYFTNFIGLGLITEASQAKEGELKDKWGKIGYMVSALQSLKNPNLFTYNLKTDSETFEGEAVMVLAMNGHYLGTTGLFVENNQMNDGLIDIYILKEAGFSLLKNVYNKSRSNTEKEWLREAEDVQVIRTSSFQLETNDQQLADSDGELYLEAPLTVSMHEKALDFIYAEETNNT</sequence>
<keyword evidence="9" id="KW-0594">Phospholipid biosynthesis</keyword>
<keyword evidence="8" id="KW-0443">Lipid metabolism</keyword>
<dbReference type="GO" id="GO:0005524">
    <property type="term" value="F:ATP binding"/>
    <property type="evidence" value="ECO:0007669"/>
    <property type="project" value="UniProtKB-KW"/>
</dbReference>
<evidence type="ECO:0000313" key="13">
    <source>
        <dbReference type="Proteomes" id="UP000318521"/>
    </source>
</evidence>
<dbReference type="Gene3D" id="2.60.200.40">
    <property type="match status" value="1"/>
</dbReference>
<dbReference type="PROSITE" id="PS50146">
    <property type="entry name" value="DAGK"/>
    <property type="match status" value="1"/>
</dbReference>
<evidence type="ECO:0000256" key="6">
    <source>
        <dbReference type="ARBA" id="ARBA00022777"/>
    </source>
</evidence>
<evidence type="ECO:0000313" key="12">
    <source>
        <dbReference type="EMBL" id="TSB47077.1"/>
    </source>
</evidence>
<feature type="domain" description="DAGKc" evidence="11">
    <location>
        <begin position="2"/>
        <end position="134"/>
    </location>
</feature>
<comment type="similarity">
    <text evidence="2">Belongs to the diacylglycerol/lipid kinase family.</text>
</comment>
<keyword evidence="4" id="KW-0808">Transferase</keyword>
<evidence type="ECO:0000256" key="1">
    <source>
        <dbReference type="ARBA" id="ARBA00001946"/>
    </source>
</evidence>
<organism evidence="12 13">
    <name type="scientific">Alkalicoccobacillus porphyridii</name>
    <dbReference type="NCBI Taxonomy" id="2597270"/>
    <lineage>
        <taxon>Bacteria</taxon>
        <taxon>Bacillati</taxon>
        <taxon>Bacillota</taxon>
        <taxon>Bacilli</taxon>
        <taxon>Bacillales</taxon>
        <taxon>Bacillaceae</taxon>
        <taxon>Alkalicoccobacillus</taxon>
    </lineage>
</organism>
<keyword evidence="3" id="KW-0444">Lipid biosynthesis</keyword>
<keyword evidence="5" id="KW-0547">Nucleotide-binding</keyword>
<dbReference type="GO" id="GO:0008654">
    <property type="term" value="P:phospholipid biosynthetic process"/>
    <property type="evidence" value="ECO:0007669"/>
    <property type="project" value="UniProtKB-KW"/>
</dbReference>
<keyword evidence="10" id="KW-1208">Phospholipid metabolism</keyword>
<comment type="caution">
    <text evidence="12">The sequence shown here is derived from an EMBL/GenBank/DDBJ whole genome shotgun (WGS) entry which is preliminary data.</text>
</comment>
<proteinExistence type="inferred from homology"/>
<dbReference type="Pfam" id="PF19279">
    <property type="entry name" value="YegS_C"/>
    <property type="match status" value="1"/>
</dbReference>
<dbReference type="GO" id="GO:0004143">
    <property type="term" value="F:ATP-dependent diacylglycerol kinase activity"/>
    <property type="evidence" value="ECO:0007669"/>
    <property type="project" value="TreeGrafter"/>
</dbReference>
<dbReference type="PANTHER" id="PTHR12358:SF107">
    <property type="entry name" value="LIPID KINASE BMRU-RELATED"/>
    <property type="match status" value="1"/>
</dbReference>
<name>A0A554A049_9BACI</name>
<evidence type="ECO:0000256" key="7">
    <source>
        <dbReference type="ARBA" id="ARBA00022840"/>
    </source>
</evidence>
<dbReference type="Proteomes" id="UP000318521">
    <property type="component" value="Unassembled WGS sequence"/>
</dbReference>
<dbReference type="EMBL" id="VLXZ01000004">
    <property type="protein sequence ID" value="TSB47077.1"/>
    <property type="molecule type" value="Genomic_DNA"/>
</dbReference>
<dbReference type="InterPro" id="IPR016064">
    <property type="entry name" value="NAD/diacylglycerol_kinase_sf"/>
</dbReference>
<dbReference type="PANTHER" id="PTHR12358">
    <property type="entry name" value="SPHINGOSINE KINASE"/>
    <property type="match status" value="1"/>
</dbReference>
<keyword evidence="7" id="KW-0067">ATP-binding</keyword>
<dbReference type="GO" id="GO:0005886">
    <property type="term" value="C:plasma membrane"/>
    <property type="evidence" value="ECO:0007669"/>
    <property type="project" value="TreeGrafter"/>
</dbReference>
<evidence type="ECO:0000256" key="5">
    <source>
        <dbReference type="ARBA" id="ARBA00022741"/>
    </source>
</evidence>